<name>A0A4Y6UMN5_9PROT</name>
<accession>A0A4Y6UMN5</accession>
<dbReference type="RefSeq" id="WP_141461807.1">
    <property type="nucleotide sequence ID" value="NZ_CP038141.1"/>
</dbReference>
<evidence type="ECO:0000313" key="1">
    <source>
        <dbReference type="EMBL" id="QDH17651.1"/>
    </source>
</evidence>
<sequence length="125" mass="14271">MAQATLPHDVSRTHAAGLNIIPLRQSVLPRHREYLSRWLEAGTRMGLFDAEIVETDKSVDHSKAIDYVLVWVRENPDPAYLLRPQGMRWILVDQLRDNELGSYASFEHALHTIRPVLPISNTYAA</sequence>
<dbReference type="OrthoDB" id="7271568at2"/>
<dbReference type="Proteomes" id="UP000316313">
    <property type="component" value="Chromosome"/>
</dbReference>
<dbReference type="KEGG" id="ssam:E3D00_08825"/>
<proteinExistence type="predicted"/>
<gene>
    <name evidence="1" type="ORF">E3D00_08825</name>
</gene>
<evidence type="ECO:0000313" key="2">
    <source>
        <dbReference type="Proteomes" id="UP000316313"/>
    </source>
</evidence>
<protein>
    <submittedName>
        <fullName evidence="1">Uncharacterized protein</fullName>
    </submittedName>
</protein>
<reference evidence="1 2" key="1">
    <citation type="submission" date="2019-03" db="EMBL/GenBank/DDBJ databases">
        <title>The complete genome sequence of Swingsia samuiensis NBRC107927(T).</title>
        <authorList>
            <person name="Chua K.-O."/>
            <person name="Chan K.-G."/>
            <person name="See-Too W.-S."/>
        </authorList>
    </citation>
    <scope>NUCLEOTIDE SEQUENCE [LARGE SCALE GENOMIC DNA]</scope>
    <source>
        <strain evidence="1 2">AH83</strain>
    </source>
</reference>
<keyword evidence="2" id="KW-1185">Reference proteome</keyword>
<dbReference type="EMBL" id="CP038141">
    <property type="protein sequence ID" value="QDH17651.1"/>
    <property type="molecule type" value="Genomic_DNA"/>
</dbReference>
<organism evidence="1 2">
    <name type="scientific">Swingsia samuiensis</name>
    <dbReference type="NCBI Taxonomy" id="1293412"/>
    <lineage>
        <taxon>Bacteria</taxon>
        <taxon>Pseudomonadati</taxon>
        <taxon>Pseudomonadota</taxon>
        <taxon>Alphaproteobacteria</taxon>
        <taxon>Acetobacterales</taxon>
        <taxon>Acetobacteraceae</taxon>
        <taxon>Swingsia</taxon>
    </lineage>
</organism>
<dbReference type="AlphaFoldDB" id="A0A4Y6UMN5"/>